<dbReference type="InterPro" id="IPR011050">
    <property type="entry name" value="Pectin_lyase_fold/virulence"/>
</dbReference>
<feature type="compositionally biased region" description="Gly residues" evidence="1">
    <location>
        <begin position="651"/>
        <end position="661"/>
    </location>
</feature>
<feature type="compositionally biased region" description="Basic and acidic residues" evidence="1">
    <location>
        <begin position="930"/>
        <end position="943"/>
    </location>
</feature>
<accession>D7G311</accession>
<dbReference type="EMBL" id="FN649739">
    <property type="protein sequence ID" value="CBJ48868.1"/>
    <property type="molecule type" value="Genomic_DNA"/>
</dbReference>
<evidence type="ECO:0000313" key="2">
    <source>
        <dbReference type="EMBL" id="CBJ48868.1"/>
    </source>
</evidence>
<dbReference type="OrthoDB" id="10417711at2759"/>
<evidence type="ECO:0000313" key="3">
    <source>
        <dbReference type="Proteomes" id="UP000002630"/>
    </source>
</evidence>
<feature type="compositionally biased region" description="Low complexity" evidence="1">
    <location>
        <begin position="875"/>
        <end position="888"/>
    </location>
</feature>
<gene>
    <name evidence="2" type="ORF">Esi_0049_0136</name>
</gene>
<feature type="compositionally biased region" description="Polar residues" evidence="1">
    <location>
        <begin position="672"/>
        <end position="684"/>
    </location>
</feature>
<protein>
    <recommendedName>
        <fullName evidence="4">Right handed beta helix domain-containing protein</fullName>
    </recommendedName>
</protein>
<name>D7G311_ECTSI</name>
<keyword evidence="3" id="KW-1185">Reference proteome</keyword>
<evidence type="ECO:0008006" key="4">
    <source>
        <dbReference type="Google" id="ProtNLM"/>
    </source>
</evidence>
<dbReference type="InterPro" id="IPR012334">
    <property type="entry name" value="Pectin_lyas_fold"/>
</dbReference>
<dbReference type="Gene3D" id="2.160.20.10">
    <property type="entry name" value="Single-stranded right-handed beta-helix, Pectin lyase-like"/>
    <property type="match status" value="1"/>
</dbReference>
<dbReference type="Proteomes" id="UP000002630">
    <property type="component" value="Linkage Group LG14"/>
</dbReference>
<feature type="compositionally biased region" description="Basic and acidic residues" evidence="1">
    <location>
        <begin position="859"/>
        <end position="869"/>
    </location>
</feature>
<feature type="compositionally biased region" description="Low complexity" evidence="1">
    <location>
        <begin position="560"/>
        <end position="574"/>
    </location>
</feature>
<feature type="region of interest" description="Disordered" evidence="1">
    <location>
        <begin position="817"/>
        <end position="1014"/>
    </location>
</feature>
<feature type="compositionally biased region" description="Basic and acidic residues" evidence="1">
    <location>
        <begin position="739"/>
        <end position="754"/>
    </location>
</feature>
<dbReference type="AlphaFoldDB" id="D7G311"/>
<dbReference type="SUPFAM" id="SSF51126">
    <property type="entry name" value="Pectin lyase-like"/>
    <property type="match status" value="1"/>
</dbReference>
<proteinExistence type="predicted"/>
<organism evidence="2 3">
    <name type="scientific">Ectocarpus siliculosus</name>
    <name type="common">Brown alga</name>
    <name type="synonym">Conferva siliculosa</name>
    <dbReference type="NCBI Taxonomy" id="2880"/>
    <lineage>
        <taxon>Eukaryota</taxon>
        <taxon>Sar</taxon>
        <taxon>Stramenopiles</taxon>
        <taxon>Ochrophyta</taxon>
        <taxon>PX clade</taxon>
        <taxon>Phaeophyceae</taxon>
        <taxon>Ectocarpales</taxon>
        <taxon>Ectocarpaceae</taxon>
        <taxon>Ectocarpus</taxon>
    </lineage>
</organism>
<feature type="compositionally biased region" description="Low complexity" evidence="1">
    <location>
        <begin position="685"/>
        <end position="732"/>
    </location>
</feature>
<feature type="compositionally biased region" description="Basic residues" evidence="1">
    <location>
        <begin position="892"/>
        <end position="901"/>
    </location>
</feature>
<feature type="region of interest" description="Disordered" evidence="1">
    <location>
        <begin position="428"/>
        <end position="449"/>
    </location>
</feature>
<reference evidence="2 3" key="1">
    <citation type="journal article" date="2010" name="Nature">
        <title>The Ectocarpus genome and the independent evolution of multicellularity in brown algae.</title>
        <authorList>
            <person name="Cock J.M."/>
            <person name="Sterck L."/>
            <person name="Rouze P."/>
            <person name="Scornet D."/>
            <person name="Allen A.E."/>
            <person name="Amoutzias G."/>
            <person name="Anthouard V."/>
            <person name="Artiguenave F."/>
            <person name="Aury J.M."/>
            <person name="Badger J.H."/>
            <person name="Beszteri B."/>
            <person name="Billiau K."/>
            <person name="Bonnet E."/>
            <person name="Bothwell J.H."/>
            <person name="Bowler C."/>
            <person name="Boyen C."/>
            <person name="Brownlee C."/>
            <person name="Carrano C.J."/>
            <person name="Charrier B."/>
            <person name="Cho G.Y."/>
            <person name="Coelho S.M."/>
            <person name="Collen J."/>
            <person name="Corre E."/>
            <person name="Da Silva C."/>
            <person name="Delage L."/>
            <person name="Delaroque N."/>
            <person name="Dittami S.M."/>
            <person name="Doulbeau S."/>
            <person name="Elias M."/>
            <person name="Farnham G."/>
            <person name="Gachon C.M."/>
            <person name="Gschloessl B."/>
            <person name="Heesch S."/>
            <person name="Jabbari K."/>
            <person name="Jubin C."/>
            <person name="Kawai H."/>
            <person name="Kimura K."/>
            <person name="Kloareg B."/>
            <person name="Kupper F.C."/>
            <person name="Lang D."/>
            <person name="Le Bail A."/>
            <person name="Leblanc C."/>
            <person name="Lerouge P."/>
            <person name="Lohr M."/>
            <person name="Lopez P.J."/>
            <person name="Martens C."/>
            <person name="Maumus F."/>
            <person name="Michel G."/>
            <person name="Miranda-Saavedra D."/>
            <person name="Morales J."/>
            <person name="Moreau H."/>
            <person name="Motomura T."/>
            <person name="Nagasato C."/>
            <person name="Napoli C.A."/>
            <person name="Nelson D.R."/>
            <person name="Nyvall-Collen P."/>
            <person name="Peters A.F."/>
            <person name="Pommier C."/>
            <person name="Potin P."/>
            <person name="Poulain J."/>
            <person name="Quesneville H."/>
            <person name="Read B."/>
            <person name="Rensing S.A."/>
            <person name="Ritter A."/>
            <person name="Rousvoal S."/>
            <person name="Samanta M."/>
            <person name="Samson G."/>
            <person name="Schroeder D.C."/>
            <person name="Segurens B."/>
            <person name="Strittmatter M."/>
            <person name="Tonon T."/>
            <person name="Tregear J.W."/>
            <person name="Valentin K."/>
            <person name="von Dassow P."/>
            <person name="Yamagishi T."/>
            <person name="Van de Peer Y."/>
            <person name="Wincker P."/>
        </authorList>
    </citation>
    <scope>NUCLEOTIDE SEQUENCE [LARGE SCALE GENOMIC DNA]</scope>
    <source>
        <strain evidence="3">Ec32 / CCAP1310/4</strain>
    </source>
</reference>
<evidence type="ECO:0000256" key="1">
    <source>
        <dbReference type="SAM" id="MobiDB-lite"/>
    </source>
</evidence>
<sequence>MVETHLSTSSGRGVFRVRVLPTGEPGAVEISPPISLSIQETHLSTSSGRGVFRGQVITVNRTAGEVEVGTCEGLKKNAELGIDISIVVTANLRCVDAITLPAGVEVSIGSAPDENFLVAVAEDFLVPDPTSASLLVNPEGSYLALDRLTFANEAGVLGSPGEVRAVWNAGQLDVDGCVFESLSFSSQQDGGGIYSMAEPGSGSSAFVSVRNSTFIGNVAENHGGAISSWGQGELEVSNCSFVGNEAVGAGSYRRAGAGGAVYASPGVFVTVLNSSFEGCLGRYGGAALFACGANIYESTFDSNEATGLFGAIVNGDLSDEERANATLSLGGGGQSGNYTCPPLFVSGTMFESNSASTGYGGAIASVDSSLSVFNSSVLSTLGGGIYFGTSDDSGRDQLELELLQFNWNGGSSSSPDLVGSALLLERTGTPASNTTGPLEQVDPSTSSASSSSVATAALQTVGGSSSSSSAAATAGSTLVGVARDIYCFQNDPYDCEAYFGDSDGEIAVQLTGTVRCNACQGSAFTGIGSAAGAPTPAPIVADDDDGLSQMGQERAQGGTPSPAGVDGSSSSSSGAGSGLGLVPEEESEPDLLGTTGTMRRKGRGERALELAGGGGGDAEEGSTSAMVGPRPLPTPAAADDTAERGLRGTNNGNGFGNGGGSSKSQHEFWATSPGTSAAVNVNGEQSQSRSGSRRAVAGAADPSSSSSRRPSGTGSSRSSSRRPSGAGDLSRSSSRRPSGKGEDGGGRDPRRETVDSAVAVVNVETPLSSELRELELARQRSVELKAAREEEGWMSPPLVSAWGEGAVVGGNGHVALSARNTPTKRGFAVLPDDATAGEERRGRRGSRRSEAAAAAASRRGGESSPSERPKRNHSSAEAAEAAAVSVSVPRGMKGRKSRSAGKSRSGARPFGGGREDDEDEDSEVPAPSRGMKDRRSKSADKAIGHAFAPQDGSALLPERRGSRSGPRAYGSGGLTANGNPRKIKPPATGGGGDSDRFTPSRETSTGRALARAVKTPAGGARLPISVAAAAGGASVGPPRGFGSTSTSTAAADAAGAAAELGRRQRGGEAAAVVSAEVVRPDIRCVLLAAWSIGHAVDRLPHAHHCVRRKNVLFWIIIFIQVVPGICKCGSAA</sequence>
<dbReference type="EMBL" id="FN648696">
    <property type="protein sequence ID" value="CBJ48868.1"/>
    <property type="molecule type" value="Genomic_DNA"/>
</dbReference>
<dbReference type="InParanoid" id="D7G311"/>
<feature type="region of interest" description="Disordered" evidence="1">
    <location>
        <begin position="535"/>
        <end position="761"/>
    </location>
</feature>